<gene>
    <name evidence="13" type="ORF">G2W53_040078</name>
</gene>
<dbReference type="GO" id="GO:0016020">
    <property type="term" value="C:membrane"/>
    <property type="evidence" value="ECO:0007669"/>
    <property type="project" value="UniProtKB-SubCell"/>
</dbReference>
<dbReference type="Gene3D" id="1.50.40.10">
    <property type="entry name" value="Mitochondrial carrier domain"/>
    <property type="match status" value="1"/>
</dbReference>
<evidence type="ECO:0000256" key="5">
    <source>
        <dbReference type="ARBA" id="ARBA00022737"/>
    </source>
</evidence>
<keyword evidence="7 8" id="KW-0472">Membrane</keyword>
<keyword evidence="3 9" id="KW-0813">Transport</keyword>
<evidence type="ECO:0000256" key="9">
    <source>
        <dbReference type="RuleBase" id="RU000488"/>
    </source>
</evidence>
<keyword evidence="14" id="KW-1185">Reference proteome</keyword>
<feature type="region of interest" description="Disordered" evidence="10">
    <location>
        <begin position="130"/>
        <end position="176"/>
    </location>
</feature>
<evidence type="ECO:0000259" key="12">
    <source>
        <dbReference type="Pfam" id="PF00999"/>
    </source>
</evidence>
<evidence type="ECO:0000256" key="2">
    <source>
        <dbReference type="ARBA" id="ARBA00006375"/>
    </source>
</evidence>
<dbReference type="EMBL" id="JAAIUW010000012">
    <property type="protein sequence ID" value="KAF7807917.1"/>
    <property type="molecule type" value="Genomic_DNA"/>
</dbReference>
<comment type="subcellular location">
    <subcellularLocation>
        <location evidence="1">Membrane</location>
        <topology evidence="1">Multi-pass membrane protein</topology>
    </subcellularLocation>
</comment>
<dbReference type="PROSITE" id="PS50920">
    <property type="entry name" value="SOLCAR"/>
    <property type="match status" value="1"/>
</dbReference>
<evidence type="ECO:0000256" key="6">
    <source>
        <dbReference type="ARBA" id="ARBA00022989"/>
    </source>
</evidence>
<comment type="similarity">
    <text evidence="2 9">Belongs to the mitochondrial carrier (TC 2.A.29) family.</text>
</comment>
<feature type="transmembrane region" description="Helical" evidence="11">
    <location>
        <begin position="438"/>
        <end position="461"/>
    </location>
</feature>
<dbReference type="Pfam" id="PF00153">
    <property type="entry name" value="Mito_carr"/>
    <property type="match status" value="1"/>
</dbReference>
<dbReference type="Pfam" id="PF00999">
    <property type="entry name" value="Na_H_Exchanger"/>
    <property type="match status" value="1"/>
</dbReference>
<feature type="repeat" description="Solcar" evidence="8">
    <location>
        <begin position="247"/>
        <end position="338"/>
    </location>
</feature>
<dbReference type="InterPro" id="IPR050391">
    <property type="entry name" value="Mito_Metabolite_Transporter"/>
</dbReference>
<accession>A0A834SUC4</accession>
<sequence length="485" mass="52122">MSSRSYTEHFRALLDKTWLKYAIGRLFCIKTAPTPVPDASVSISKGKLKLGIANTGTVVMAVFKASKAFCASLLHLKASFFSRSVKGAATLLLPLFWPRMSHLLSKPSRPLPYISLSTASNSHLHPPVIQATPFPGSSQLPPTETNRSPVPTPCPVKPPAASYTSPHSPPNDHHPLSPYKNSFSPWVHNLHQCLGLYHPQLSPNLLLETVLGLSAGLLRQATYSTARLGSFRMLTNKAIEANNGNPLPLYQKALCGLTAGAIGACFGNPADLALIRMQADATLPAAQRRSYTNAFHALYRIVVDEGILALWKGASPTVIRAMAANMGMLASYDHSVEFFTDSLGLGEFATVIGLELDLNSIRRSGRRAFSIVATGISLPFVCGIGVAIVLCKTVDGADKVGFAQFLVFMGVALSITAFPVLARILAELKLLTTHVGETAMAAIAFNDVAAWILLALAVALAGDAGHQKNGRLGKILKNGRRRRWW</sequence>
<dbReference type="GO" id="GO:1902600">
    <property type="term" value="P:proton transmembrane transport"/>
    <property type="evidence" value="ECO:0007669"/>
    <property type="project" value="InterPro"/>
</dbReference>
<feature type="transmembrane region" description="Helical" evidence="11">
    <location>
        <begin position="402"/>
        <end position="426"/>
    </location>
</feature>
<evidence type="ECO:0000313" key="14">
    <source>
        <dbReference type="Proteomes" id="UP000634136"/>
    </source>
</evidence>
<organism evidence="13 14">
    <name type="scientific">Senna tora</name>
    <dbReference type="NCBI Taxonomy" id="362788"/>
    <lineage>
        <taxon>Eukaryota</taxon>
        <taxon>Viridiplantae</taxon>
        <taxon>Streptophyta</taxon>
        <taxon>Embryophyta</taxon>
        <taxon>Tracheophyta</taxon>
        <taxon>Spermatophyta</taxon>
        <taxon>Magnoliopsida</taxon>
        <taxon>eudicotyledons</taxon>
        <taxon>Gunneridae</taxon>
        <taxon>Pentapetalae</taxon>
        <taxon>rosids</taxon>
        <taxon>fabids</taxon>
        <taxon>Fabales</taxon>
        <taxon>Fabaceae</taxon>
        <taxon>Caesalpinioideae</taxon>
        <taxon>Cassia clade</taxon>
        <taxon>Senna</taxon>
    </lineage>
</organism>
<feature type="compositionally biased region" description="Polar residues" evidence="10">
    <location>
        <begin position="135"/>
        <end position="148"/>
    </location>
</feature>
<dbReference type="PANTHER" id="PTHR45618">
    <property type="entry name" value="MITOCHONDRIAL DICARBOXYLATE CARRIER-RELATED"/>
    <property type="match status" value="1"/>
</dbReference>
<evidence type="ECO:0000256" key="4">
    <source>
        <dbReference type="ARBA" id="ARBA00022692"/>
    </source>
</evidence>
<dbReference type="OrthoDB" id="756301at2759"/>
<evidence type="ECO:0000256" key="1">
    <source>
        <dbReference type="ARBA" id="ARBA00004141"/>
    </source>
</evidence>
<protein>
    <submittedName>
        <fullName evidence="13">Mitochondrial dicarboxylate/tricarboxylate transporter DTC</fullName>
    </submittedName>
</protein>
<feature type="transmembrane region" description="Helical" evidence="11">
    <location>
        <begin position="368"/>
        <end position="390"/>
    </location>
</feature>
<comment type="caution">
    <text evidence="13">The sequence shown here is derived from an EMBL/GenBank/DDBJ whole genome shotgun (WGS) entry which is preliminary data.</text>
</comment>
<evidence type="ECO:0000256" key="3">
    <source>
        <dbReference type="ARBA" id="ARBA00022448"/>
    </source>
</evidence>
<evidence type="ECO:0000256" key="10">
    <source>
        <dbReference type="SAM" id="MobiDB-lite"/>
    </source>
</evidence>
<evidence type="ECO:0000256" key="7">
    <source>
        <dbReference type="ARBA" id="ARBA00023136"/>
    </source>
</evidence>
<dbReference type="InterPro" id="IPR006153">
    <property type="entry name" value="Cation/H_exchanger_TM"/>
</dbReference>
<dbReference type="GO" id="GO:0015297">
    <property type="term" value="F:antiporter activity"/>
    <property type="evidence" value="ECO:0007669"/>
    <property type="project" value="InterPro"/>
</dbReference>
<name>A0A834SUC4_9FABA</name>
<dbReference type="InterPro" id="IPR018108">
    <property type="entry name" value="MCP_transmembrane"/>
</dbReference>
<keyword evidence="4 8" id="KW-0812">Transmembrane</keyword>
<evidence type="ECO:0000256" key="11">
    <source>
        <dbReference type="SAM" id="Phobius"/>
    </source>
</evidence>
<reference evidence="13" key="1">
    <citation type="submission" date="2020-09" db="EMBL/GenBank/DDBJ databases">
        <title>Genome-Enabled Discovery of Anthraquinone Biosynthesis in Senna tora.</title>
        <authorList>
            <person name="Kang S.-H."/>
            <person name="Pandey R.P."/>
            <person name="Lee C.-M."/>
            <person name="Sim J.-S."/>
            <person name="Jeong J.-T."/>
            <person name="Choi B.-S."/>
            <person name="Jung M."/>
            <person name="Ginzburg D."/>
            <person name="Zhao K."/>
            <person name="Won S.Y."/>
            <person name="Oh T.-J."/>
            <person name="Yu Y."/>
            <person name="Kim N.-H."/>
            <person name="Lee O.R."/>
            <person name="Lee T.-H."/>
            <person name="Bashyal P."/>
            <person name="Kim T.-S."/>
            <person name="Lee W.-H."/>
            <person name="Kawkins C."/>
            <person name="Kim C.-K."/>
            <person name="Kim J.S."/>
            <person name="Ahn B.O."/>
            <person name="Rhee S.Y."/>
            <person name="Sohng J.K."/>
        </authorList>
    </citation>
    <scope>NUCLEOTIDE SEQUENCE</scope>
    <source>
        <tissue evidence="13">Leaf</tissue>
    </source>
</reference>
<dbReference type="SUPFAM" id="SSF103506">
    <property type="entry name" value="Mitochondrial carrier"/>
    <property type="match status" value="1"/>
</dbReference>
<dbReference type="InterPro" id="IPR023395">
    <property type="entry name" value="MCP_dom_sf"/>
</dbReference>
<keyword evidence="6 11" id="KW-1133">Transmembrane helix</keyword>
<proteinExistence type="inferred from homology"/>
<evidence type="ECO:0000313" key="13">
    <source>
        <dbReference type="EMBL" id="KAF7807917.1"/>
    </source>
</evidence>
<dbReference type="AlphaFoldDB" id="A0A834SUC4"/>
<feature type="domain" description="Cation/H+ exchanger transmembrane" evidence="12">
    <location>
        <begin position="352"/>
        <end position="467"/>
    </location>
</feature>
<evidence type="ECO:0000256" key="8">
    <source>
        <dbReference type="PROSITE-ProRule" id="PRU00282"/>
    </source>
</evidence>
<keyword evidence="5" id="KW-0677">Repeat</keyword>
<dbReference type="Proteomes" id="UP000634136">
    <property type="component" value="Unassembled WGS sequence"/>
</dbReference>